<sequence>MGGACITYRYWSVPAHVILRRKLTSSTGHLVVARVNGPMSSLGLSIIKCAVNGGMDMMGKMSSYWTTFMAGYPIVRCSASATVTHIKCQLRALLWSLPARGSLSQAIRPPRPGTRRTVTRSHCSGDSLVFGGTLTSWNKSGLISLPTPSIFDTPRRLLIKAGRRAEGPMAQGGTPCRRARRAVRPESPTSPEGLVCVGGGAPGGSPRHDQHGQRRRRQ</sequence>
<evidence type="ECO:0000313" key="2">
    <source>
        <dbReference type="EMBL" id="BAG55226.1"/>
    </source>
</evidence>
<name>B3XX24_BFDV</name>
<organismHost>
    <name type="scientific">Psittaciformes</name>
    <name type="common">parrots and others</name>
    <dbReference type="NCBI Taxonomy" id="9223"/>
</organismHost>
<organism evidence="2 3">
    <name type="scientific">Beak and feather disease virus</name>
    <name type="common">BFDV</name>
    <dbReference type="NCBI Taxonomy" id="77856"/>
    <lineage>
        <taxon>Viruses</taxon>
        <taxon>Monodnaviria</taxon>
        <taxon>Shotokuvirae</taxon>
        <taxon>Cressdnaviricota</taxon>
        <taxon>Arfiviricetes</taxon>
        <taxon>Cirlivirales</taxon>
        <taxon>Circoviridae</taxon>
        <taxon>Circovirus</taxon>
        <taxon>Circovirus parrot</taxon>
    </lineage>
</organism>
<evidence type="ECO:0000313" key="3">
    <source>
        <dbReference type="Proteomes" id="UP000170651"/>
    </source>
</evidence>
<evidence type="ECO:0000256" key="1">
    <source>
        <dbReference type="SAM" id="MobiDB-lite"/>
    </source>
</evidence>
<protein>
    <submittedName>
        <fullName evidence="2">Uncharacterized protein V4</fullName>
    </submittedName>
</protein>
<dbReference type="Pfam" id="PF05080">
    <property type="entry name" value="DUF681"/>
    <property type="match status" value="1"/>
</dbReference>
<dbReference type="InterPro" id="IPR007772">
    <property type="entry name" value="BFDV_Orf5"/>
</dbReference>
<reference evidence="2 3" key="1">
    <citation type="journal article" date="2010" name="Virus Genes">
        <title>A novel genotype of beak and feather disease virus in budgerigars (Melopsittacus undulatus).</title>
        <authorList>
            <person name="Ogawa H."/>
            <person name="Kato H."/>
            <person name="Sanada N."/>
            <person name="Sanada Y."/>
            <person name="Ohya K."/>
            <person name="Yamaguchi T."/>
            <person name="Fukushi H."/>
        </authorList>
    </citation>
    <scope>NUCLEOTIDE SEQUENCE [LARGE SCALE GENOMIC DNA]</scope>
    <source>
        <strain evidence="2">MU-JP1P</strain>
    </source>
</reference>
<feature type="region of interest" description="Disordered" evidence="1">
    <location>
        <begin position="165"/>
        <end position="218"/>
    </location>
</feature>
<gene>
    <name evidence="2" type="primary">V4</name>
</gene>
<dbReference type="EMBL" id="AB277746">
    <property type="protein sequence ID" value="BAG55226.1"/>
    <property type="molecule type" value="Genomic_DNA"/>
</dbReference>
<dbReference type="Proteomes" id="UP000170651">
    <property type="component" value="Segment"/>
</dbReference>
<accession>B3XX24</accession>
<proteinExistence type="predicted"/>
<organismHost>
    <name type="scientific">Gracula</name>
    <dbReference type="NCBI Taxonomy" id="116991"/>
</organismHost>